<dbReference type="Gene3D" id="2.60.40.10">
    <property type="entry name" value="Immunoglobulins"/>
    <property type="match status" value="2"/>
</dbReference>
<feature type="domain" description="Ig-like" evidence="10">
    <location>
        <begin position="105"/>
        <end position="227"/>
    </location>
</feature>
<dbReference type="PROSITE" id="PS50835">
    <property type="entry name" value="IG_LIKE"/>
    <property type="match status" value="2"/>
</dbReference>
<accession>A0A5N5JVW1</accession>
<dbReference type="SMART" id="SM00409">
    <property type="entry name" value="IG"/>
    <property type="match status" value="2"/>
</dbReference>
<keyword evidence="7" id="KW-0393">Immunoglobulin domain</keyword>
<evidence type="ECO:0000256" key="5">
    <source>
        <dbReference type="ARBA" id="ARBA00023136"/>
    </source>
</evidence>
<keyword evidence="6" id="KW-1015">Disulfide bond</keyword>
<name>A0A5N5JVW1_PANHP</name>
<feature type="transmembrane region" description="Helical" evidence="9">
    <location>
        <begin position="90"/>
        <end position="109"/>
    </location>
</feature>
<protein>
    <recommendedName>
        <fullName evidence="10">Ig-like domain-containing protein</fullName>
    </recommendedName>
</protein>
<dbReference type="EMBL" id="VFJC01000027">
    <property type="protein sequence ID" value="KAB5523358.1"/>
    <property type="molecule type" value="Genomic_DNA"/>
</dbReference>
<keyword evidence="3" id="KW-0732">Signal</keyword>
<feature type="compositionally biased region" description="Polar residues" evidence="8">
    <location>
        <begin position="266"/>
        <end position="284"/>
    </location>
</feature>
<feature type="domain" description="Ig-like" evidence="10">
    <location>
        <begin position="232"/>
        <end position="321"/>
    </location>
</feature>
<evidence type="ECO:0000256" key="2">
    <source>
        <dbReference type="ARBA" id="ARBA00022692"/>
    </source>
</evidence>
<dbReference type="PANTHER" id="PTHR44969">
    <property type="entry name" value="CELL SURFACE A33 ANTIGEN"/>
    <property type="match status" value="1"/>
</dbReference>
<evidence type="ECO:0000259" key="10">
    <source>
        <dbReference type="PROSITE" id="PS50835"/>
    </source>
</evidence>
<dbReference type="InterPro" id="IPR013783">
    <property type="entry name" value="Ig-like_fold"/>
</dbReference>
<comment type="subcellular location">
    <subcellularLocation>
        <location evidence="1">Membrane</location>
        <topology evidence="1">Single-pass type I membrane protein</topology>
    </subcellularLocation>
</comment>
<evidence type="ECO:0000256" key="1">
    <source>
        <dbReference type="ARBA" id="ARBA00004479"/>
    </source>
</evidence>
<proteinExistence type="predicted"/>
<dbReference type="Pfam" id="PF13927">
    <property type="entry name" value="Ig_3"/>
    <property type="match status" value="1"/>
</dbReference>
<organism evidence="11 12">
    <name type="scientific">Pangasianodon hypophthalmus</name>
    <name type="common">Striped catfish</name>
    <name type="synonym">Helicophagus hypophthalmus</name>
    <dbReference type="NCBI Taxonomy" id="310915"/>
    <lineage>
        <taxon>Eukaryota</taxon>
        <taxon>Metazoa</taxon>
        <taxon>Chordata</taxon>
        <taxon>Craniata</taxon>
        <taxon>Vertebrata</taxon>
        <taxon>Euteleostomi</taxon>
        <taxon>Actinopterygii</taxon>
        <taxon>Neopterygii</taxon>
        <taxon>Teleostei</taxon>
        <taxon>Ostariophysi</taxon>
        <taxon>Siluriformes</taxon>
        <taxon>Pangasiidae</taxon>
        <taxon>Pangasianodon</taxon>
    </lineage>
</organism>
<dbReference type="AlphaFoldDB" id="A0A5N5JVW1"/>
<dbReference type="InterPro" id="IPR003599">
    <property type="entry name" value="Ig_sub"/>
</dbReference>
<dbReference type="InterPro" id="IPR042474">
    <property type="entry name" value="A33"/>
</dbReference>
<keyword evidence="12" id="KW-1185">Reference proteome</keyword>
<dbReference type="PANTHER" id="PTHR44969:SF1">
    <property type="entry name" value="CELL SURFACE A33 ANTIGEN"/>
    <property type="match status" value="1"/>
</dbReference>
<reference evidence="11 12" key="1">
    <citation type="submission" date="2019-06" db="EMBL/GenBank/DDBJ databases">
        <title>A chromosome-scale genome assembly of the striped catfish, Pangasianodon hypophthalmus.</title>
        <authorList>
            <person name="Wen M."/>
            <person name="Zahm M."/>
            <person name="Roques C."/>
            <person name="Cabau C."/>
            <person name="Klopp C."/>
            <person name="Donnadieu C."/>
            <person name="Jouanno E."/>
            <person name="Avarre J.-C."/>
            <person name="Campet M."/>
            <person name="Ha T.T.T."/>
            <person name="Dugue R."/>
            <person name="Lampietro C."/>
            <person name="Louis A."/>
            <person name="Herpin A."/>
            <person name="Echchiki A."/>
            <person name="Berthelot C."/>
            <person name="Parey E."/>
            <person name="Roest-Crollius H."/>
            <person name="Braasch I."/>
            <person name="Postlethwait J."/>
            <person name="Bobe J."/>
            <person name="Montfort J."/>
            <person name="Bouchez O."/>
            <person name="Begum T."/>
            <person name="Schartl M."/>
            <person name="Guiguen Y."/>
        </authorList>
    </citation>
    <scope>NUCLEOTIDE SEQUENCE [LARGE SCALE GENOMIC DNA]</scope>
    <source>
        <strain evidence="11 12">Indonesia</strain>
        <tissue evidence="11">Blood</tissue>
    </source>
</reference>
<dbReference type="Pfam" id="PF07686">
    <property type="entry name" value="V-set"/>
    <property type="match status" value="1"/>
</dbReference>
<dbReference type="InterPro" id="IPR013106">
    <property type="entry name" value="Ig_V-set"/>
</dbReference>
<feature type="region of interest" description="Disordered" evidence="8">
    <location>
        <begin position="265"/>
        <end position="284"/>
    </location>
</feature>
<feature type="transmembrane region" description="Helical" evidence="9">
    <location>
        <begin position="329"/>
        <end position="354"/>
    </location>
</feature>
<evidence type="ECO:0000313" key="11">
    <source>
        <dbReference type="EMBL" id="KAB5523358.1"/>
    </source>
</evidence>
<sequence>MLYIRILTNTVKKEECVGVYMYPPWKLSSSANKTPDDTNKMRPASGRGFGGSYFKPKTAARAPEVASTFFFFLYFLVFQRRALFHFNADMLVTIYSLFVVIHLTSSLNVDIPLQTYELTRGGNGTIPCNFKPQKASNPSIIISWTAHPDNPDDSDIAILTYYYLANAENQLDIDAAYTDRASLQVDIAKGWANLTLKALTSKDSRVFQCEVKIPGDSVGKQSDTTVIVVLVPPSKPICAIQGTAEFYHNINLTCRSEEGTPKPTYGWQSYDGSNNPRPNPPKSTDVNGVLSLYNISAETSGYYICTSTNKIRSESCNLTLSVMPYSMKIGATAGIIGGCAVGLLLLIIVICCCVRRRKNKSEEYAMRSPEYANYTDKEPQEFEEHQETRVESKADRNDERSDRYDERSDRYDDRQDRDDRQGRPDNRQYDSDRYDDRRSDRYDDRQSDRYDDRRSDRYDDRRSDRYDDRRSDRYDDRRSDRYDDRRSDRYDDRRSDRYDEPRDRYDDRNSDRYADRYDDRRDRYDHPDDRYDGRSRPPNVPANKPTRG</sequence>
<gene>
    <name evidence="11" type="ORF">PHYPO_G00151630</name>
</gene>
<dbReference type="SUPFAM" id="SSF48726">
    <property type="entry name" value="Immunoglobulin"/>
    <property type="match status" value="1"/>
</dbReference>
<keyword evidence="2 9" id="KW-0812">Transmembrane</keyword>
<evidence type="ECO:0000256" key="7">
    <source>
        <dbReference type="ARBA" id="ARBA00023319"/>
    </source>
</evidence>
<evidence type="ECO:0000256" key="8">
    <source>
        <dbReference type="SAM" id="MobiDB-lite"/>
    </source>
</evidence>
<evidence type="ECO:0000313" key="12">
    <source>
        <dbReference type="Proteomes" id="UP000327468"/>
    </source>
</evidence>
<evidence type="ECO:0000256" key="3">
    <source>
        <dbReference type="ARBA" id="ARBA00022729"/>
    </source>
</evidence>
<evidence type="ECO:0000256" key="6">
    <source>
        <dbReference type="ARBA" id="ARBA00023157"/>
    </source>
</evidence>
<dbReference type="Proteomes" id="UP000327468">
    <property type="component" value="Chromosome 26"/>
</dbReference>
<feature type="region of interest" description="Disordered" evidence="8">
    <location>
        <begin position="371"/>
        <end position="548"/>
    </location>
</feature>
<comment type="caution">
    <text evidence="11">The sequence shown here is derived from an EMBL/GenBank/DDBJ whole genome shotgun (WGS) entry which is preliminary data.</text>
</comment>
<keyword evidence="5 9" id="KW-0472">Membrane</keyword>
<evidence type="ECO:0000256" key="4">
    <source>
        <dbReference type="ARBA" id="ARBA00022989"/>
    </source>
</evidence>
<dbReference type="InterPro" id="IPR036179">
    <property type="entry name" value="Ig-like_dom_sf"/>
</dbReference>
<dbReference type="InterPro" id="IPR007110">
    <property type="entry name" value="Ig-like_dom"/>
</dbReference>
<feature type="transmembrane region" description="Helical" evidence="9">
    <location>
        <begin position="59"/>
        <end position="78"/>
    </location>
</feature>
<dbReference type="GO" id="GO:0005886">
    <property type="term" value="C:plasma membrane"/>
    <property type="evidence" value="ECO:0007669"/>
    <property type="project" value="InterPro"/>
</dbReference>
<feature type="compositionally biased region" description="Basic and acidic residues" evidence="8">
    <location>
        <begin position="375"/>
        <end position="535"/>
    </location>
</feature>
<keyword evidence="4 9" id="KW-1133">Transmembrane helix</keyword>
<dbReference type="FunFam" id="2.60.40.10:FF:000095">
    <property type="entry name" value="immunoglobulin superfamily member 11 isoform X1"/>
    <property type="match status" value="1"/>
</dbReference>
<evidence type="ECO:0000256" key="9">
    <source>
        <dbReference type="SAM" id="Phobius"/>
    </source>
</evidence>